<gene>
    <name evidence="3" type="ORF">KG103_16195</name>
</gene>
<dbReference type="PANTHER" id="PTHR35797">
    <property type="entry name" value="PROTEASE-RELATED"/>
    <property type="match status" value="1"/>
</dbReference>
<feature type="transmembrane region" description="Helical" evidence="1">
    <location>
        <begin position="104"/>
        <end position="131"/>
    </location>
</feature>
<keyword evidence="3" id="KW-0378">Hydrolase</keyword>
<keyword evidence="3" id="KW-0482">Metalloprotease</keyword>
<feature type="transmembrane region" description="Helical" evidence="1">
    <location>
        <begin position="286"/>
        <end position="309"/>
    </location>
</feature>
<keyword evidence="4" id="KW-1185">Reference proteome</keyword>
<accession>A0ABX8DAB7</accession>
<feature type="transmembrane region" description="Helical" evidence="1">
    <location>
        <begin position="27"/>
        <end position="49"/>
    </location>
</feature>
<name>A0ABX8DAB7_9CELL</name>
<feature type="transmembrane region" description="Helical" evidence="1">
    <location>
        <begin position="233"/>
        <end position="250"/>
    </location>
</feature>
<dbReference type="Pfam" id="PF02517">
    <property type="entry name" value="Rce1-like"/>
    <property type="match status" value="1"/>
</dbReference>
<keyword evidence="1" id="KW-0472">Membrane</keyword>
<dbReference type="EMBL" id="CP074405">
    <property type="protein sequence ID" value="QVI64358.1"/>
    <property type="molecule type" value="Genomic_DNA"/>
</dbReference>
<feature type="transmembrane region" description="Helical" evidence="1">
    <location>
        <begin position="158"/>
        <end position="178"/>
    </location>
</feature>
<feature type="transmembrane region" description="Helical" evidence="1">
    <location>
        <begin position="190"/>
        <end position="213"/>
    </location>
</feature>
<dbReference type="GO" id="GO:0008237">
    <property type="term" value="F:metallopeptidase activity"/>
    <property type="evidence" value="ECO:0007669"/>
    <property type="project" value="UniProtKB-KW"/>
</dbReference>
<reference evidence="3 4" key="1">
    <citation type="submission" date="2021-05" db="EMBL/GenBank/DDBJ databases">
        <title>Novel species in genus Cellulomonas.</title>
        <authorList>
            <person name="Zhang G."/>
        </authorList>
    </citation>
    <scope>NUCLEOTIDE SEQUENCE [LARGE SCALE GENOMIC DNA]</scope>
    <source>
        <strain evidence="4">zg-ZUI222</strain>
    </source>
</reference>
<keyword evidence="3" id="KW-0645">Protease</keyword>
<feature type="transmembrane region" description="Helical" evidence="1">
    <location>
        <begin position="61"/>
        <end position="83"/>
    </location>
</feature>
<evidence type="ECO:0000259" key="2">
    <source>
        <dbReference type="Pfam" id="PF02517"/>
    </source>
</evidence>
<dbReference type="InterPro" id="IPR003675">
    <property type="entry name" value="Rce1/LyrA-like_dom"/>
</dbReference>
<evidence type="ECO:0000313" key="4">
    <source>
        <dbReference type="Proteomes" id="UP000677804"/>
    </source>
</evidence>
<dbReference type="PANTHER" id="PTHR35797:SF1">
    <property type="entry name" value="PROTEASE"/>
    <property type="match status" value="1"/>
</dbReference>
<sequence>MPTADGTADAPDAPDAPVGPWPAGVPWTAVTVFVVVACALAWLVALPLWLGDGLASPLTTLVAVAMMWTPAAAVAVVTLALRVPARERLRALGVWPLRPVGRTLGFVALSVVGPIVLVAATTLVSGALGLVQLDLVTFSGFAAQLEDALPPGGVLPPVGALVALQLVSIPVGALVNSVAALGEEVGWRGWLLPALLPLGTWPALLVSGVVWGLWHSPLILLGYNFGRTDVTGVLLMIGGCVAWGVVLGWLRLRSGSLWPAVVGHGALNAVGGLVLLLSAAGDAPDMAVVGPLGVVSWGVLAVVVGVLAVTGQLTRRPAPATAPTSV</sequence>
<proteinExistence type="predicted"/>
<dbReference type="InterPro" id="IPR042150">
    <property type="entry name" value="MmRce1-like"/>
</dbReference>
<keyword evidence="1" id="KW-0812">Transmembrane</keyword>
<protein>
    <submittedName>
        <fullName evidence="3">CPBP family intramembrane metalloprotease</fullName>
    </submittedName>
</protein>
<organism evidence="3 4">
    <name type="scientific">Cellulomonas wangleii</name>
    <dbReference type="NCBI Taxonomy" id="2816956"/>
    <lineage>
        <taxon>Bacteria</taxon>
        <taxon>Bacillati</taxon>
        <taxon>Actinomycetota</taxon>
        <taxon>Actinomycetes</taxon>
        <taxon>Micrococcales</taxon>
        <taxon>Cellulomonadaceae</taxon>
        <taxon>Cellulomonas</taxon>
    </lineage>
</organism>
<evidence type="ECO:0000313" key="3">
    <source>
        <dbReference type="EMBL" id="QVI64358.1"/>
    </source>
</evidence>
<feature type="transmembrane region" description="Helical" evidence="1">
    <location>
        <begin position="257"/>
        <end position="280"/>
    </location>
</feature>
<dbReference type="Proteomes" id="UP000677804">
    <property type="component" value="Chromosome"/>
</dbReference>
<keyword evidence="1" id="KW-1133">Transmembrane helix</keyword>
<feature type="domain" description="CAAX prenyl protease 2/Lysostaphin resistance protein A-like" evidence="2">
    <location>
        <begin position="169"/>
        <end position="270"/>
    </location>
</feature>
<evidence type="ECO:0000256" key="1">
    <source>
        <dbReference type="SAM" id="Phobius"/>
    </source>
</evidence>